<feature type="binding site" evidence="7">
    <location>
        <position position="208"/>
    </location>
    <ligand>
        <name>substrate</name>
    </ligand>
</feature>
<dbReference type="PANTHER" id="PTHR43757">
    <property type="entry name" value="AMINOMETHYLTRANSFERASE"/>
    <property type="match status" value="1"/>
</dbReference>
<dbReference type="GO" id="GO:0008168">
    <property type="term" value="F:methyltransferase activity"/>
    <property type="evidence" value="ECO:0007669"/>
    <property type="project" value="UniProtKB-KW"/>
</dbReference>
<dbReference type="STRING" id="1122213.GCA_000423365_00396"/>
<comment type="catalytic activity">
    <reaction evidence="6">
        <text>N(6)-[(R)-S(8)-aminomethyldihydrolipoyl]-L-lysyl-[protein] + (6S)-5,6,7,8-tetrahydrofolate = N(6)-[(R)-dihydrolipoyl]-L-lysyl-[protein] + (6R)-5,10-methylene-5,6,7,8-tetrahydrofolate + NH4(+)</text>
        <dbReference type="Rhea" id="RHEA:16945"/>
        <dbReference type="Rhea" id="RHEA-COMP:10475"/>
        <dbReference type="Rhea" id="RHEA-COMP:10492"/>
        <dbReference type="ChEBI" id="CHEBI:15636"/>
        <dbReference type="ChEBI" id="CHEBI:28938"/>
        <dbReference type="ChEBI" id="CHEBI:57453"/>
        <dbReference type="ChEBI" id="CHEBI:83100"/>
        <dbReference type="ChEBI" id="CHEBI:83143"/>
        <dbReference type="EC" id="2.1.2.10"/>
    </reaction>
</comment>
<dbReference type="SUPFAM" id="SSF103025">
    <property type="entry name" value="Folate-binding domain"/>
    <property type="match status" value="1"/>
</dbReference>
<name>A0A2R4MGY4_9HYPH</name>
<evidence type="ECO:0000256" key="4">
    <source>
        <dbReference type="ARBA" id="ARBA00022679"/>
    </source>
</evidence>
<evidence type="ECO:0000313" key="11">
    <source>
        <dbReference type="Proteomes" id="UP000258927"/>
    </source>
</evidence>
<dbReference type="Gene3D" id="3.30.70.1400">
    <property type="entry name" value="Aminomethyltransferase beta-barrel domains"/>
    <property type="match status" value="1"/>
</dbReference>
<organism evidence="10 11">
    <name type="scientific">Maritalea myrionectae</name>
    <dbReference type="NCBI Taxonomy" id="454601"/>
    <lineage>
        <taxon>Bacteria</taxon>
        <taxon>Pseudomonadati</taxon>
        <taxon>Pseudomonadota</taxon>
        <taxon>Alphaproteobacteria</taxon>
        <taxon>Hyphomicrobiales</taxon>
        <taxon>Devosiaceae</taxon>
        <taxon>Maritalea</taxon>
    </lineage>
</organism>
<evidence type="ECO:0000259" key="8">
    <source>
        <dbReference type="Pfam" id="PF01571"/>
    </source>
</evidence>
<dbReference type="PIRSF" id="PIRSF006487">
    <property type="entry name" value="GcvT"/>
    <property type="match status" value="1"/>
</dbReference>
<keyword evidence="10" id="KW-0489">Methyltransferase</keyword>
<dbReference type="InterPro" id="IPR028896">
    <property type="entry name" value="GcvT/YgfZ/DmdA"/>
</dbReference>
<dbReference type="PANTHER" id="PTHR43757:SF2">
    <property type="entry name" value="AMINOMETHYLTRANSFERASE, MITOCHONDRIAL"/>
    <property type="match status" value="1"/>
</dbReference>
<feature type="domain" description="GCVT N-terminal" evidence="8">
    <location>
        <begin position="14"/>
        <end position="269"/>
    </location>
</feature>
<dbReference type="InterPro" id="IPR029043">
    <property type="entry name" value="GcvT/YgfZ_C"/>
</dbReference>
<dbReference type="GO" id="GO:0032259">
    <property type="term" value="P:methylation"/>
    <property type="evidence" value="ECO:0007669"/>
    <property type="project" value="UniProtKB-KW"/>
</dbReference>
<evidence type="ECO:0000313" key="10">
    <source>
        <dbReference type="EMBL" id="AVX05272.1"/>
    </source>
</evidence>
<proteinExistence type="inferred from homology"/>
<sequence>MAGAESQDLLQTPLHDTHIAWGGRMVGFAGYAMPVQYKGIVDEHNHTRNEASLFDVSHMGQVAVKGADHDTTARALESLMPGDLVGLKPGEMRYTLLLNDNGGIEDDLIVTRPSEAGTDGTLLIVFNAGRKDHDVSILREKLGDKLEIETYFDSKALLALQGPKAKDVLSRYCDLPQKLSFMNAAAATIDGIDVYVSRAGYTGEDGFELSVANENAAKLAELLVGNDEVEPAGLGARDSLRLEAGLCLYGHDMDDQRDPISAGLIFAIGKGRRVEGGFPGASKIQKLIADGVAEKRVGILFEGRMPVREGADIVDENGTPIGKVTSGTFGPTIGSPVAFAYVPAEKAKIGTELTAIVRGKPAKGTVTKLPFTPANYVRL</sequence>
<evidence type="ECO:0000256" key="7">
    <source>
        <dbReference type="PIRSR" id="PIRSR006487-1"/>
    </source>
</evidence>
<dbReference type="Gene3D" id="4.10.1250.10">
    <property type="entry name" value="Aminomethyltransferase fragment"/>
    <property type="match status" value="1"/>
</dbReference>
<reference evidence="10 11" key="1">
    <citation type="submission" date="2017-05" db="EMBL/GenBank/DDBJ databases">
        <title>Genome Analysis of Maritalea myrionectae HL2708#5.</title>
        <authorList>
            <consortium name="Cotde Inc.-PKNU"/>
            <person name="Jang D."/>
            <person name="Oh H.-M."/>
        </authorList>
    </citation>
    <scope>NUCLEOTIDE SEQUENCE [LARGE SCALE GENOMIC DNA]</scope>
    <source>
        <strain evidence="10 11">HL2708#5</strain>
    </source>
</reference>
<dbReference type="Pfam" id="PF01571">
    <property type="entry name" value="GCV_T"/>
    <property type="match status" value="1"/>
</dbReference>
<dbReference type="InterPro" id="IPR006222">
    <property type="entry name" value="GCVT_N"/>
</dbReference>
<dbReference type="GO" id="GO:0008483">
    <property type="term" value="F:transaminase activity"/>
    <property type="evidence" value="ECO:0007669"/>
    <property type="project" value="UniProtKB-KW"/>
</dbReference>
<dbReference type="InterPro" id="IPR027266">
    <property type="entry name" value="TrmE/GcvT-like"/>
</dbReference>
<evidence type="ECO:0000256" key="3">
    <source>
        <dbReference type="ARBA" id="ARBA00022576"/>
    </source>
</evidence>
<dbReference type="GO" id="GO:0004047">
    <property type="term" value="F:aminomethyltransferase activity"/>
    <property type="evidence" value="ECO:0007669"/>
    <property type="project" value="UniProtKB-EC"/>
</dbReference>
<dbReference type="EC" id="2.1.2.10" evidence="2"/>
<evidence type="ECO:0000256" key="2">
    <source>
        <dbReference type="ARBA" id="ARBA00012616"/>
    </source>
</evidence>
<keyword evidence="4 10" id="KW-0808">Transferase</keyword>
<dbReference type="Proteomes" id="UP000258927">
    <property type="component" value="Chromosome"/>
</dbReference>
<accession>A0A2R4MGY4</accession>
<evidence type="ECO:0000259" key="9">
    <source>
        <dbReference type="Pfam" id="PF08669"/>
    </source>
</evidence>
<dbReference type="GO" id="GO:0005960">
    <property type="term" value="C:glycine cleavage complex"/>
    <property type="evidence" value="ECO:0007669"/>
    <property type="project" value="InterPro"/>
</dbReference>
<dbReference type="InterPro" id="IPR006223">
    <property type="entry name" value="GcvT"/>
</dbReference>
<dbReference type="NCBIfam" id="TIGR00528">
    <property type="entry name" value="gcvT"/>
    <property type="match status" value="1"/>
</dbReference>
<comment type="similarity">
    <text evidence="1">Belongs to the GcvT family.</text>
</comment>
<dbReference type="InterPro" id="IPR013977">
    <property type="entry name" value="GcvT_C"/>
</dbReference>
<dbReference type="Gene3D" id="2.40.30.110">
    <property type="entry name" value="Aminomethyltransferase beta-barrel domains"/>
    <property type="match status" value="1"/>
</dbReference>
<dbReference type="AlphaFoldDB" id="A0A2R4MGY4"/>
<dbReference type="Gene3D" id="3.30.1360.120">
    <property type="entry name" value="Probable tRNA modification gtpase trme, domain 1"/>
    <property type="match status" value="1"/>
</dbReference>
<evidence type="ECO:0000256" key="6">
    <source>
        <dbReference type="ARBA" id="ARBA00047665"/>
    </source>
</evidence>
<protein>
    <recommendedName>
        <fullName evidence="2">aminomethyltransferase</fullName>
        <ecNumber evidence="2">2.1.2.10</ecNumber>
    </recommendedName>
    <alternativeName>
        <fullName evidence="5">Glycine cleavage system T protein</fullName>
    </alternativeName>
</protein>
<dbReference type="EMBL" id="CP021330">
    <property type="protein sequence ID" value="AVX05272.1"/>
    <property type="molecule type" value="Genomic_DNA"/>
</dbReference>
<keyword evidence="3" id="KW-0032">Aminotransferase</keyword>
<evidence type="ECO:0000256" key="5">
    <source>
        <dbReference type="ARBA" id="ARBA00031395"/>
    </source>
</evidence>
<gene>
    <name evidence="10" type="ORF">MXMO3_02761</name>
</gene>
<feature type="domain" description="Aminomethyltransferase C-terminal" evidence="9">
    <location>
        <begin position="295"/>
        <end position="371"/>
    </location>
</feature>
<dbReference type="KEGG" id="mmyr:MXMO3_02761"/>
<dbReference type="Pfam" id="PF08669">
    <property type="entry name" value="GCV_T_C"/>
    <property type="match status" value="1"/>
</dbReference>
<dbReference type="NCBIfam" id="NF010093">
    <property type="entry name" value="PRK13579.1"/>
    <property type="match status" value="1"/>
</dbReference>
<keyword evidence="11" id="KW-1185">Reference proteome</keyword>
<dbReference type="GO" id="GO:0006546">
    <property type="term" value="P:glycine catabolic process"/>
    <property type="evidence" value="ECO:0007669"/>
    <property type="project" value="InterPro"/>
</dbReference>
<evidence type="ECO:0000256" key="1">
    <source>
        <dbReference type="ARBA" id="ARBA00008609"/>
    </source>
</evidence>
<dbReference type="SUPFAM" id="SSF101790">
    <property type="entry name" value="Aminomethyltransferase beta-barrel domain"/>
    <property type="match status" value="1"/>
</dbReference>
<dbReference type="NCBIfam" id="NF001567">
    <property type="entry name" value="PRK00389.1"/>
    <property type="match status" value="1"/>
</dbReference>
<dbReference type="RefSeq" id="WP_117396225.1">
    <property type="nucleotide sequence ID" value="NZ_CP021330.1"/>
</dbReference>